<dbReference type="SUPFAM" id="SSF50129">
    <property type="entry name" value="GroES-like"/>
    <property type="match status" value="1"/>
</dbReference>
<gene>
    <name evidence="2" type="ORF">CLIB1423_04S06370</name>
</gene>
<evidence type="ECO:0000313" key="2">
    <source>
        <dbReference type="EMBL" id="CAH2351805.1"/>
    </source>
</evidence>
<evidence type="ECO:0000259" key="1">
    <source>
        <dbReference type="SMART" id="SM00829"/>
    </source>
</evidence>
<organism evidence="2 3">
    <name type="scientific">[Candida] railenensis</name>
    <dbReference type="NCBI Taxonomy" id="45579"/>
    <lineage>
        <taxon>Eukaryota</taxon>
        <taxon>Fungi</taxon>
        <taxon>Dikarya</taxon>
        <taxon>Ascomycota</taxon>
        <taxon>Saccharomycotina</taxon>
        <taxon>Pichiomycetes</taxon>
        <taxon>Debaryomycetaceae</taxon>
        <taxon>Kurtzmaniella</taxon>
    </lineage>
</organism>
<dbReference type="InterPro" id="IPR020843">
    <property type="entry name" value="ER"/>
</dbReference>
<dbReference type="InterPro" id="IPR011032">
    <property type="entry name" value="GroES-like_sf"/>
</dbReference>
<dbReference type="OrthoDB" id="9992527at2759"/>
<dbReference type="InterPro" id="IPR013149">
    <property type="entry name" value="ADH-like_C"/>
</dbReference>
<dbReference type="Pfam" id="PF08240">
    <property type="entry name" value="ADH_N"/>
    <property type="match status" value="1"/>
</dbReference>
<dbReference type="GO" id="GO:0016651">
    <property type="term" value="F:oxidoreductase activity, acting on NAD(P)H"/>
    <property type="evidence" value="ECO:0007669"/>
    <property type="project" value="InterPro"/>
</dbReference>
<dbReference type="Gene3D" id="3.90.180.10">
    <property type="entry name" value="Medium-chain alcohol dehydrogenases, catalytic domain"/>
    <property type="match status" value="1"/>
</dbReference>
<protein>
    <recommendedName>
        <fullName evidence="1">Enoyl reductase (ER) domain-containing protein</fullName>
    </recommendedName>
</protein>
<dbReference type="SMART" id="SM00829">
    <property type="entry name" value="PKS_ER"/>
    <property type="match status" value="1"/>
</dbReference>
<dbReference type="Pfam" id="PF00107">
    <property type="entry name" value="ADH_zinc_N"/>
    <property type="match status" value="1"/>
</dbReference>
<accession>A0A9P0QM68</accession>
<dbReference type="InterPro" id="IPR047122">
    <property type="entry name" value="Trans-enoyl_RdTase-like"/>
</dbReference>
<dbReference type="CDD" id="cd08249">
    <property type="entry name" value="enoyl_reductase_like"/>
    <property type="match status" value="1"/>
</dbReference>
<dbReference type="PANTHER" id="PTHR45348">
    <property type="entry name" value="HYPOTHETICAL OXIDOREDUCTASE (EUROFUNG)"/>
    <property type="match status" value="1"/>
</dbReference>
<keyword evidence="3" id="KW-1185">Reference proteome</keyword>
<dbReference type="Proteomes" id="UP000837801">
    <property type="component" value="Unassembled WGS sequence"/>
</dbReference>
<proteinExistence type="predicted"/>
<dbReference type="InterPro" id="IPR013154">
    <property type="entry name" value="ADH-like_N"/>
</dbReference>
<evidence type="ECO:0000313" key="3">
    <source>
        <dbReference type="Proteomes" id="UP000837801"/>
    </source>
</evidence>
<dbReference type="PANTHER" id="PTHR45348:SF2">
    <property type="entry name" value="ZINC-TYPE ALCOHOL DEHYDROGENASE-LIKE PROTEIN C2E1P3.01"/>
    <property type="match status" value="1"/>
</dbReference>
<feature type="domain" description="Enoyl reductase (ER)" evidence="1">
    <location>
        <begin position="10"/>
        <end position="370"/>
    </location>
</feature>
<reference evidence="2" key="1">
    <citation type="submission" date="2022-03" db="EMBL/GenBank/DDBJ databases">
        <authorList>
            <person name="Legras J.-L."/>
            <person name="Devillers H."/>
            <person name="Grondin C."/>
        </authorList>
    </citation>
    <scope>NUCLEOTIDE SEQUENCE</scope>
    <source>
        <strain evidence="2">CLIB 1423</strain>
    </source>
</reference>
<dbReference type="EMBL" id="CAKXYY010000004">
    <property type="protein sequence ID" value="CAH2351805.1"/>
    <property type="molecule type" value="Genomic_DNA"/>
</dbReference>
<dbReference type="AlphaFoldDB" id="A0A9P0QM68"/>
<dbReference type="Gene3D" id="3.40.50.720">
    <property type="entry name" value="NAD(P)-binding Rossmann-like Domain"/>
    <property type="match status" value="1"/>
</dbReference>
<name>A0A9P0QM68_9ASCO</name>
<dbReference type="SUPFAM" id="SSF51735">
    <property type="entry name" value="NAD(P)-binding Rossmann-fold domains"/>
    <property type="match status" value="1"/>
</dbReference>
<comment type="caution">
    <text evidence="2">The sequence shown here is derived from an EMBL/GenBank/DDBJ whole genome shotgun (WGS) entry which is preliminary data.</text>
</comment>
<sequence length="373" mass="40822">MSSKAAVFNGNIEDPFYTIESLPIPSVPKNKILVEGISYAFNPTDWLHILFKLGPAGSVIGSEVSGVVREAGSEVEGFSKGDFVTGWVRGGYEKDVGGFQEFVLLDPVFALKLDKSKIKESILPVGISPTGFIDTWEGAAGITSGLTTAGAALAHDFQLQPQPRTNSEYQDDYLLIWGGSSSVGIFAIQLAKLIYGIKVIVTASKKHAEFLRSIGADAVVDYKSSDAVDQIKKIGSGKIYYALDIIANLETFQAVYDATSATKSGKVIIDNLALVDESSIKLDPERTNVKFRRTLVYTLNGKPSSWGPHIIDPTEEATRDYKHFWEQVLPPYLSKIKHNRLKILEPGLESVAKGLELYKDNKVSGEKVVFRIK</sequence>
<dbReference type="InterPro" id="IPR036291">
    <property type="entry name" value="NAD(P)-bd_dom_sf"/>
</dbReference>